<evidence type="ECO:0000256" key="1">
    <source>
        <dbReference type="ARBA" id="ARBA00004370"/>
    </source>
</evidence>
<evidence type="ECO:0000313" key="9">
    <source>
        <dbReference type="Proteomes" id="UP001236258"/>
    </source>
</evidence>
<comment type="subcellular location">
    <subcellularLocation>
        <location evidence="1">Membrane</location>
    </subcellularLocation>
</comment>
<dbReference type="InterPro" id="IPR004090">
    <property type="entry name" value="Chemotax_Me-accpt_rcpt"/>
</dbReference>
<keyword evidence="5" id="KW-0812">Transmembrane</keyword>
<dbReference type="RefSeq" id="WP_305943780.1">
    <property type="nucleotide sequence ID" value="NZ_JAUZVY010000001.1"/>
</dbReference>
<organism evidence="8 9">
    <name type="scientific">Alkalimonas delamerensis</name>
    <dbReference type="NCBI Taxonomy" id="265981"/>
    <lineage>
        <taxon>Bacteria</taxon>
        <taxon>Pseudomonadati</taxon>
        <taxon>Pseudomonadota</taxon>
        <taxon>Gammaproteobacteria</taxon>
        <taxon>Alkalimonas</taxon>
    </lineage>
</organism>
<evidence type="ECO:0000256" key="5">
    <source>
        <dbReference type="SAM" id="Phobius"/>
    </source>
</evidence>
<evidence type="ECO:0000256" key="4">
    <source>
        <dbReference type="PROSITE-ProRule" id="PRU00284"/>
    </source>
</evidence>
<dbReference type="PRINTS" id="PR00260">
    <property type="entry name" value="CHEMTRNSDUCR"/>
</dbReference>
<comment type="caution">
    <text evidence="8">The sequence shown here is derived from an EMBL/GenBank/DDBJ whole genome shotgun (WGS) entry which is preliminary data.</text>
</comment>
<name>A0ABT9GKQ7_9GAMM</name>
<evidence type="ECO:0000259" key="6">
    <source>
        <dbReference type="PROSITE" id="PS50111"/>
    </source>
</evidence>
<keyword evidence="2 4" id="KW-0807">Transducer</keyword>
<dbReference type="Gene3D" id="3.30.450.20">
    <property type="entry name" value="PAS domain"/>
    <property type="match status" value="1"/>
</dbReference>
<feature type="transmembrane region" description="Helical" evidence="5">
    <location>
        <begin position="151"/>
        <end position="170"/>
    </location>
</feature>
<dbReference type="SUPFAM" id="SSF58104">
    <property type="entry name" value="Methyl-accepting chemotaxis protein (MCP) signaling domain"/>
    <property type="match status" value="1"/>
</dbReference>
<sequence>MRNNLPVTNQEVHLSDASNILSTTQPDSRITYVNSDFIQISGFTEEELLGQPHNMVRHPDMPEAAFKYMWSTVKSGNSWMGLVKNRCKNGDYYWVSAYVTPITKNGEITEIQSVRTKASQEAIHRAEQCYAGLKSGKAVPAQNRWSIRTKLLLCSVFALTLGQVVSFAMSSFWLQLFSAFALPLALIAISVHHWLSPLKKLQAMASGIANNPLSQKLYTNRMDELGEVEFALRMLQAETGAVVGRINDASDKLTTHTRSSLQQVMAGNKASAAQQSETDQMAEAVTQMAASIQQVVTSAQVAASAAEEANKETAQGERLVEIARSSIKQLELELGKATQVIHELEKQSVEISGVLEVIQGVAEQTNLLALNAAIEAARAGEQGRGFAVVADEVRSLAGRTQQSTADIQQMIEGLQHRTRTAVTAMTQSSTQANGCVGDAEKAALALKSIGRKVNEISEMNVQIAAAAEQQGVMSSNIHRGVNCIRDAANDNVAYGENNHSSVSAVVNLSKDLNEISQQFWNKRKR</sequence>
<dbReference type="InterPro" id="IPR035965">
    <property type="entry name" value="PAS-like_dom_sf"/>
</dbReference>
<feature type="domain" description="Methyl-accepting transducer" evidence="6">
    <location>
        <begin position="249"/>
        <end position="485"/>
    </location>
</feature>
<keyword evidence="5" id="KW-0472">Membrane</keyword>
<dbReference type="Pfam" id="PF08447">
    <property type="entry name" value="PAS_3"/>
    <property type="match status" value="1"/>
</dbReference>
<dbReference type="NCBIfam" id="TIGR00229">
    <property type="entry name" value="sensory_box"/>
    <property type="match status" value="1"/>
</dbReference>
<dbReference type="CDD" id="cd11386">
    <property type="entry name" value="MCP_signal"/>
    <property type="match status" value="1"/>
</dbReference>
<protein>
    <submittedName>
        <fullName evidence="8">PAS domain-containing methyl-accepting chemotaxis protein</fullName>
    </submittedName>
</protein>
<comment type="similarity">
    <text evidence="3">Belongs to the methyl-accepting chemotaxis (MCP) protein family.</text>
</comment>
<dbReference type="PROSITE" id="PS50111">
    <property type="entry name" value="CHEMOTAXIS_TRANSDUC_2"/>
    <property type="match status" value="1"/>
</dbReference>
<evidence type="ECO:0000313" key="8">
    <source>
        <dbReference type="EMBL" id="MDP4527550.1"/>
    </source>
</evidence>
<evidence type="ECO:0000259" key="7">
    <source>
        <dbReference type="PROSITE" id="PS50112"/>
    </source>
</evidence>
<dbReference type="PANTHER" id="PTHR32089">
    <property type="entry name" value="METHYL-ACCEPTING CHEMOTAXIS PROTEIN MCPB"/>
    <property type="match status" value="1"/>
</dbReference>
<dbReference type="SUPFAM" id="SSF55785">
    <property type="entry name" value="PYP-like sensor domain (PAS domain)"/>
    <property type="match status" value="1"/>
</dbReference>
<gene>
    <name evidence="8" type="ORF">Q3O59_00720</name>
</gene>
<dbReference type="PROSITE" id="PS50112">
    <property type="entry name" value="PAS"/>
    <property type="match status" value="1"/>
</dbReference>
<keyword evidence="5" id="KW-1133">Transmembrane helix</keyword>
<dbReference type="EMBL" id="JAUZVY010000001">
    <property type="protein sequence ID" value="MDP4527550.1"/>
    <property type="molecule type" value="Genomic_DNA"/>
</dbReference>
<dbReference type="InterPro" id="IPR013655">
    <property type="entry name" value="PAS_fold_3"/>
</dbReference>
<proteinExistence type="inferred from homology"/>
<dbReference type="CDD" id="cd00130">
    <property type="entry name" value="PAS"/>
    <property type="match status" value="1"/>
</dbReference>
<dbReference type="InterPro" id="IPR004089">
    <property type="entry name" value="MCPsignal_dom"/>
</dbReference>
<feature type="domain" description="PAS" evidence="7">
    <location>
        <begin position="27"/>
        <end position="76"/>
    </location>
</feature>
<dbReference type="InterPro" id="IPR000014">
    <property type="entry name" value="PAS"/>
</dbReference>
<reference evidence="8 9" key="1">
    <citation type="submission" date="2023-08" db="EMBL/GenBank/DDBJ databases">
        <authorList>
            <person name="Joshi A."/>
            <person name="Thite S."/>
        </authorList>
    </citation>
    <scope>NUCLEOTIDE SEQUENCE [LARGE SCALE GENOMIC DNA]</scope>
    <source>
        <strain evidence="8 9">1E1</strain>
    </source>
</reference>
<dbReference type="SMART" id="SM00283">
    <property type="entry name" value="MA"/>
    <property type="match status" value="1"/>
</dbReference>
<dbReference type="Proteomes" id="UP001236258">
    <property type="component" value="Unassembled WGS sequence"/>
</dbReference>
<dbReference type="PANTHER" id="PTHR32089:SF74">
    <property type="entry name" value="METHYL-ACCEPTING CHEMOTAXIS PROTEIN AER"/>
    <property type="match status" value="1"/>
</dbReference>
<accession>A0ABT9GKQ7</accession>
<dbReference type="Gene3D" id="1.10.287.950">
    <property type="entry name" value="Methyl-accepting chemotaxis protein"/>
    <property type="match status" value="1"/>
</dbReference>
<evidence type="ECO:0000256" key="2">
    <source>
        <dbReference type="ARBA" id="ARBA00023224"/>
    </source>
</evidence>
<evidence type="ECO:0000256" key="3">
    <source>
        <dbReference type="ARBA" id="ARBA00029447"/>
    </source>
</evidence>
<keyword evidence="9" id="KW-1185">Reference proteome</keyword>
<dbReference type="Pfam" id="PF00015">
    <property type="entry name" value="MCPsignal"/>
    <property type="match status" value="1"/>
</dbReference>